<accession>A0A238VRX3</accession>
<reference evidence="1 2" key="1">
    <citation type="submission" date="2017-06" db="EMBL/GenBank/DDBJ databases">
        <authorList>
            <person name="Kim H.J."/>
            <person name="Triplett B.A."/>
        </authorList>
    </citation>
    <scope>NUCLEOTIDE SEQUENCE [LARGE SCALE GENOMIC DNA]</scope>
    <source>
        <strain evidence="1 2">DSM 44272</strain>
    </source>
</reference>
<evidence type="ECO:0000313" key="1">
    <source>
        <dbReference type="EMBL" id="SNR36914.1"/>
    </source>
</evidence>
<proteinExistence type="predicted"/>
<dbReference type="EMBL" id="FZNO01000004">
    <property type="protein sequence ID" value="SNR36914.1"/>
    <property type="molecule type" value="Genomic_DNA"/>
</dbReference>
<dbReference type="AlphaFoldDB" id="A0A238VRX3"/>
<sequence>MHLPPADTTVGFRERALAEFRDFPQYGGTAVNPDHTRLTIRWHGEVPDALRQVIDDYAPQVPFEIVIEGTEFLPGDLRAEADRLLREHAPVIQGAGPRPAGDGVDVTVSSQAVQAAGSAEAALAENGVVSDFPIFVISVGDVEPA</sequence>
<name>A0A238VRX3_9ACTN</name>
<protein>
    <submittedName>
        <fullName evidence="1">Uncharacterized protein</fullName>
    </submittedName>
</protein>
<organism evidence="1 2">
    <name type="scientific">Blastococcus mobilis</name>
    <dbReference type="NCBI Taxonomy" id="1938746"/>
    <lineage>
        <taxon>Bacteria</taxon>
        <taxon>Bacillati</taxon>
        <taxon>Actinomycetota</taxon>
        <taxon>Actinomycetes</taxon>
        <taxon>Geodermatophilales</taxon>
        <taxon>Geodermatophilaceae</taxon>
        <taxon>Blastococcus</taxon>
    </lineage>
</organism>
<dbReference type="Proteomes" id="UP000198403">
    <property type="component" value="Unassembled WGS sequence"/>
</dbReference>
<gene>
    <name evidence="1" type="ORF">SAMN06272737_104187</name>
</gene>
<keyword evidence="2" id="KW-1185">Reference proteome</keyword>
<evidence type="ECO:0000313" key="2">
    <source>
        <dbReference type="Proteomes" id="UP000198403"/>
    </source>
</evidence>